<protein>
    <submittedName>
        <fullName evidence="1">Uncharacterized protein</fullName>
    </submittedName>
</protein>
<dbReference type="EMBL" id="JAJEPW010000038">
    <property type="protein sequence ID" value="MCC2130167.1"/>
    <property type="molecule type" value="Genomic_DNA"/>
</dbReference>
<sequence length="93" mass="9881">MTVENVHPNTTVSFRMNNLSGSAADLKLYAYGADGKLAEVSKELWTITDEAGTGVDTLADGTLYELRVSVADGGAFDLSEAEKEIKISVVLAK</sequence>
<evidence type="ECO:0000313" key="1">
    <source>
        <dbReference type="EMBL" id="MCC2130167.1"/>
    </source>
</evidence>
<name>A0AAE3AGG8_9FIRM</name>
<accession>A0AAE3AGG8</accession>
<dbReference type="AlphaFoldDB" id="A0AAE3AGG8"/>
<organism evidence="1 2">
    <name type="scientific">Brotocaccenecus cirricatena</name>
    <dbReference type="NCBI Taxonomy" id="3064195"/>
    <lineage>
        <taxon>Bacteria</taxon>
        <taxon>Bacillati</taxon>
        <taxon>Bacillota</taxon>
        <taxon>Clostridia</taxon>
        <taxon>Eubacteriales</taxon>
        <taxon>Oscillospiraceae</taxon>
        <taxon>Brotocaccenecus</taxon>
    </lineage>
</organism>
<keyword evidence="2" id="KW-1185">Reference proteome</keyword>
<dbReference type="RefSeq" id="WP_349048700.1">
    <property type="nucleotide sequence ID" value="NZ_JBBNJF010000176.1"/>
</dbReference>
<gene>
    <name evidence="1" type="ORF">LKD37_11710</name>
</gene>
<reference evidence="1" key="1">
    <citation type="submission" date="2021-10" db="EMBL/GenBank/DDBJ databases">
        <title>Anaerobic single-cell dispensing facilitates the cultivation of human gut bacteria.</title>
        <authorList>
            <person name="Afrizal A."/>
        </authorList>
    </citation>
    <scope>NUCLEOTIDE SEQUENCE</scope>
    <source>
        <strain evidence="1">CLA-AA-H272</strain>
    </source>
</reference>
<dbReference type="Proteomes" id="UP001199319">
    <property type="component" value="Unassembled WGS sequence"/>
</dbReference>
<proteinExistence type="predicted"/>
<evidence type="ECO:0000313" key="2">
    <source>
        <dbReference type="Proteomes" id="UP001199319"/>
    </source>
</evidence>
<comment type="caution">
    <text evidence="1">The sequence shown here is derived from an EMBL/GenBank/DDBJ whole genome shotgun (WGS) entry which is preliminary data.</text>
</comment>